<keyword evidence="5" id="KW-1185">Reference proteome</keyword>
<proteinExistence type="predicted"/>
<evidence type="ECO:0000256" key="1">
    <source>
        <dbReference type="ARBA" id="ARBA00001946"/>
    </source>
</evidence>
<dbReference type="PROSITE" id="PS51462">
    <property type="entry name" value="NUDIX"/>
    <property type="match status" value="1"/>
</dbReference>
<dbReference type="EMBL" id="AZDI01000002">
    <property type="protein sequence ID" value="KRK46312.1"/>
    <property type="molecule type" value="Genomic_DNA"/>
</dbReference>
<protein>
    <submittedName>
        <fullName evidence="4">ADP-ribose pyrophosphatase</fullName>
    </submittedName>
</protein>
<dbReference type="InterPro" id="IPR015797">
    <property type="entry name" value="NUDIX_hydrolase-like_dom_sf"/>
</dbReference>
<dbReference type="RefSeq" id="WP_057973883.1">
    <property type="nucleotide sequence ID" value="NZ_AZDI01000002.1"/>
</dbReference>
<dbReference type="GO" id="GO:0016787">
    <property type="term" value="F:hydrolase activity"/>
    <property type="evidence" value="ECO:0007669"/>
    <property type="project" value="UniProtKB-KW"/>
</dbReference>
<comment type="caution">
    <text evidence="4">The sequence shown here is derived from an EMBL/GenBank/DDBJ whole genome shotgun (WGS) entry which is preliminary data.</text>
</comment>
<dbReference type="PANTHER" id="PTHR11839">
    <property type="entry name" value="UDP/ADP-SUGAR PYROPHOSPHATASE"/>
    <property type="match status" value="1"/>
</dbReference>
<sequence>MNLEEKVLSEEIFFKGHVIEVAKETVELPNGEQSTREIVHHHGAVGIFAVTDEDKIILVNQWRAPIRKTSLEIPAGKINGEDHDLMETAMRELNEETRYTPKKITKIYGFHSAVGFADEYLTLYHATGLVNVETELPQDADEFLNLMELTFDEVQDKIKSGEITDVKTILAVAYWEIQRLKGELHG</sequence>
<dbReference type="Gene3D" id="3.90.79.10">
    <property type="entry name" value="Nucleoside Triphosphate Pyrophosphohydrolase"/>
    <property type="match status" value="1"/>
</dbReference>
<keyword evidence="2" id="KW-0378">Hydrolase</keyword>
<evidence type="ECO:0000256" key="2">
    <source>
        <dbReference type="ARBA" id="ARBA00022801"/>
    </source>
</evidence>
<dbReference type="Pfam" id="PF00293">
    <property type="entry name" value="NUDIX"/>
    <property type="match status" value="1"/>
</dbReference>
<evidence type="ECO:0000313" key="4">
    <source>
        <dbReference type="EMBL" id="KRK46312.1"/>
    </source>
</evidence>
<evidence type="ECO:0000313" key="5">
    <source>
        <dbReference type="Proteomes" id="UP000051450"/>
    </source>
</evidence>
<accession>A0A0R1HJH2</accession>
<evidence type="ECO:0000259" key="3">
    <source>
        <dbReference type="PROSITE" id="PS51462"/>
    </source>
</evidence>
<dbReference type="PANTHER" id="PTHR11839:SF18">
    <property type="entry name" value="NUDIX HYDROLASE DOMAIN-CONTAINING PROTEIN"/>
    <property type="match status" value="1"/>
</dbReference>
<dbReference type="FunFam" id="3.90.79.10:FF:000024">
    <property type="entry name" value="ADP-ribose pyrophosphatase"/>
    <property type="match status" value="1"/>
</dbReference>
<organism evidence="4 5">
    <name type="scientific">Dellaglioa algida DSM 15638</name>
    <dbReference type="NCBI Taxonomy" id="1423719"/>
    <lineage>
        <taxon>Bacteria</taxon>
        <taxon>Bacillati</taxon>
        <taxon>Bacillota</taxon>
        <taxon>Bacilli</taxon>
        <taxon>Lactobacillales</taxon>
        <taxon>Lactobacillaceae</taxon>
        <taxon>Dellaglioa</taxon>
    </lineage>
</organism>
<dbReference type="SUPFAM" id="SSF55811">
    <property type="entry name" value="Nudix"/>
    <property type="match status" value="1"/>
</dbReference>
<comment type="cofactor">
    <cofactor evidence="1">
        <name>Mg(2+)</name>
        <dbReference type="ChEBI" id="CHEBI:18420"/>
    </cofactor>
</comment>
<dbReference type="Proteomes" id="UP000051450">
    <property type="component" value="Unassembled WGS sequence"/>
</dbReference>
<gene>
    <name evidence="4" type="ORF">FC66_GL000815</name>
</gene>
<reference evidence="4 5" key="1">
    <citation type="journal article" date="2015" name="Genome Announc.">
        <title>Expanding the biotechnology potential of lactobacilli through comparative genomics of 213 strains and associated genera.</title>
        <authorList>
            <person name="Sun Z."/>
            <person name="Harris H.M."/>
            <person name="McCann A."/>
            <person name="Guo C."/>
            <person name="Argimon S."/>
            <person name="Zhang W."/>
            <person name="Yang X."/>
            <person name="Jeffery I.B."/>
            <person name="Cooney J.C."/>
            <person name="Kagawa T.F."/>
            <person name="Liu W."/>
            <person name="Song Y."/>
            <person name="Salvetti E."/>
            <person name="Wrobel A."/>
            <person name="Rasinkangas P."/>
            <person name="Parkhill J."/>
            <person name="Rea M.C."/>
            <person name="O'Sullivan O."/>
            <person name="Ritari J."/>
            <person name="Douillard F.P."/>
            <person name="Paul Ross R."/>
            <person name="Yang R."/>
            <person name="Briner A.E."/>
            <person name="Felis G.E."/>
            <person name="de Vos W.M."/>
            <person name="Barrangou R."/>
            <person name="Klaenhammer T.R."/>
            <person name="Caufield P.W."/>
            <person name="Cui Y."/>
            <person name="Zhang H."/>
            <person name="O'Toole P.W."/>
        </authorList>
    </citation>
    <scope>NUCLEOTIDE SEQUENCE [LARGE SCALE GENOMIC DNA]</scope>
    <source>
        <strain evidence="4 5">DSM 15638</strain>
    </source>
</reference>
<dbReference type="InterPro" id="IPR000086">
    <property type="entry name" value="NUDIX_hydrolase_dom"/>
</dbReference>
<dbReference type="AlphaFoldDB" id="A0A0R1HJH2"/>
<name>A0A0R1HJH2_9LACO</name>
<dbReference type="GO" id="GO:0005829">
    <property type="term" value="C:cytosol"/>
    <property type="evidence" value="ECO:0007669"/>
    <property type="project" value="TreeGrafter"/>
</dbReference>
<dbReference type="OrthoDB" id="9806150at2"/>
<dbReference type="GO" id="GO:0019693">
    <property type="term" value="P:ribose phosphate metabolic process"/>
    <property type="evidence" value="ECO:0007669"/>
    <property type="project" value="TreeGrafter"/>
</dbReference>
<dbReference type="STRING" id="1423719.FC66_GL000815"/>
<dbReference type="GO" id="GO:0006753">
    <property type="term" value="P:nucleoside phosphate metabolic process"/>
    <property type="evidence" value="ECO:0007669"/>
    <property type="project" value="TreeGrafter"/>
</dbReference>
<dbReference type="PATRIC" id="fig|1423719.4.peg.827"/>
<feature type="domain" description="Nudix hydrolase" evidence="3">
    <location>
        <begin position="40"/>
        <end position="171"/>
    </location>
</feature>